<feature type="domain" description="BRCT" evidence="2">
    <location>
        <begin position="1"/>
        <end position="80"/>
    </location>
</feature>
<dbReference type="Pfam" id="PF00533">
    <property type="entry name" value="BRCT"/>
    <property type="match status" value="1"/>
</dbReference>
<dbReference type="Proteomes" id="UP000177622">
    <property type="component" value="Unassembled WGS sequence"/>
</dbReference>
<dbReference type="SMART" id="SM00292">
    <property type="entry name" value="BRCT"/>
    <property type="match status" value="1"/>
</dbReference>
<dbReference type="STRING" id="1835702.A0A1F5LTN2"/>
<reference evidence="4 5" key="1">
    <citation type="journal article" date="2016" name="Sci. Rep.">
        <title>Penicillium arizonense, a new, genome sequenced fungal species, reveals a high chemical diversity in secreted metabolites.</title>
        <authorList>
            <person name="Grijseels S."/>
            <person name="Nielsen J.C."/>
            <person name="Randelovic M."/>
            <person name="Nielsen J."/>
            <person name="Nielsen K.F."/>
            <person name="Workman M."/>
            <person name="Frisvad J.C."/>
        </authorList>
    </citation>
    <scope>NUCLEOTIDE SEQUENCE [LARGE SCALE GENOMIC DNA]</scope>
    <source>
        <strain evidence="4 5">CBS 141311</strain>
    </source>
</reference>
<proteinExistence type="predicted"/>
<evidence type="ECO:0000256" key="1">
    <source>
        <dbReference type="SAM" id="MobiDB-lite"/>
    </source>
</evidence>
<comment type="caution">
    <text evidence="4">The sequence shown here is derived from an EMBL/GenBank/DDBJ whole genome shotgun (WGS) entry which is preliminary data.</text>
</comment>
<dbReference type="CDD" id="cd00027">
    <property type="entry name" value="BRCT"/>
    <property type="match status" value="1"/>
</dbReference>
<dbReference type="RefSeq" id="XP_022491639.1">
    <property type="nucleotide sequence ID" value="XM_022628114.1"/>
</dbReference>
<evidence type="ECO:0000259" key="2">
    <source>
        <dbReference type="PROSITE" id="PS50172"/>
    </source>
</evidence>
<accession>A0A1F5LTN2</accession>
<sequence length="320" mass="35908">MGKTFARIHAAITGKFEGGIGEKIPQWIRANGGEFSRDVNPRVTHLITTEEAFKQNVEPVKDANKLGIKIVSYDWLDDSLLSLTRRPKGEGLYLLKNIVKAAAKKAKVPKTLNKVAKSQAKPKAPKRPIVDPFIKPRGKRRAVRQEYFDSFTGTLYSATMFRRAQPSTTAREKCQLTVYESLSEPHMYSTYIKFSRTGKSSVEVLTPPRNSVQLAVNIFKMHFKIHTGKEWEDRADGKILPPKKDADGKSLPEHAGWFFLEEHRSILGSFMMGSQNMDTRAADDKTGTNALAEQGKSDTSVEAMIDLEGEEEEERYGNGE</sequence>
<feature type="region of interest" description="Disordered" evidence="1">
    <location>
        <begin position="278"/>
        <end position="320"/>
    </location>
</feature>
<dbReference type="EMBL" id="LXJU01000003">
    <property type="protein sequence ID" value="OGE56211.1"/>
    <property type="molecule type" value="Genomic_DNA"/>
</dbReference>
<dbReference type="PROSITE" id="PS51977">
    <property type="entry name" value="WGR"/>
    <property type="match status" value="1"/>
</dbReference>
<dbReference type="InterPro" id="IPR001357">
    <property type="entry name" value="BRCT_dom"/>
</dbReference>
<evidence type="ECO:0000313" key="4">
    <source>
        <dbReference type="EMBL" id="OGE56211.1"/>
    </source>
</evidence>
<dbReference type="Gene3D" id="3.40.50.10190">
    <property type="entry name" value="BRCT domain"/>
    <property type="match status" value="1"/>
</dbReference>
<organism evidence="4 5">
    <name type="scientific">Penicillium arizonense</name>
    <dbReference type="NCBI Taxonomy" id="1835702"/>
    <lineage>
        <taxon>Eukaryota</taxon>
        <taxon>Fungi</taxon>
        <taxon>Dikarya</taxon>
        <taxon>Ascomycota</taxon>
        <taxon>Pezizomycotina</taxon>
        <taxon>Eurotiomycetes</taxon>
        <taxon>Eurotiomycetidae</taxon>
        <taxon>Eurotiales</taxon>
        <taxon>Aspergillaceae</taxon>
        <taxon>Penicillium</taxon>
    </lineage>
</organism>
<feature type="region of interest" description="Disordered" evidence="1">
    <location>
        <begin position="112"/>
        <end position="131"/>
    </location>
</feature>
<name>A0A1F5LTN2_PENAI</name>
<gene>
    <name evidence="4" type="ORF">PENARI_c003G01679</name>
</gene>
<dbReference type="OrthoDB" id="342264at2759"/>
<protein>
    <submittedName>
        <fullName evidence="4">Uncharacterized protein</fullName>
    </submittedName>
</protein>
<dbReference type="GeneID" id="34572848"/>
<evidence type="ECO:0000259" key="3">
    <source>
        <dbReference type="PROSITE" id="PS51977"/>
    </source>
</evidence>
<dbReference type="PROSITE" id="PS50172">
    <property type="entry name" value="BRCT"/>
    <property type="match status" value="1"/>
</dbReference>
<dbReference type="SUPFAM" id="SSF142921">
    <property type="entry name" value="WGR domain-like"/>
    <property type="match status" value="1"/>
</dbReference>
<dbReference type="InterPro" id="IPR036930">
    <property type="entry name" value="WGR_dom_sf"/>
</dbReference>
<feature type="compositionally biased region" description="Acidic residues" evidence="1">
    <location>
        <begin position="305"/>
        <end position="314"/>
    </location>
</feature>
<evidence type="ECO:0000313" key="5">
    <source>
        <dbReference type="Proteomes" id="UP000177622"/>
    </source>
</evidence>
<keyword evidence="5" id="KW-1185">Reference proteome</keyword>
<dbReference type="AlphaFoldDB" id="A0A1F5LTN2"/>
<feature type="domain" description="WGR" evidence="3">
    <location>
        <begin position="143"/>
        <end position="244"/>
    </location>
</feature>
<dbReference type="InterPro" id="IPR008893">
    <property type="entry name" value="WGR_domain"/>
</dbReference>
<dbReference type="InterPro" id="IPR036420">
    <property type="entry name" value="BRCT_dom_sf"/>
</dbReference>
<dbReference type="SUPFAM" id="SSF52113">
    <property type="entry name" value="BRCT domain"/>
    <property type="match status" value="1"/>
</dbReference>